<feature type="compositionally biased region" description="Acidic residues" evidence="1">
    <location>
        <begin position="380"/>
        <end position="399"/>
    </location>
</feature>
<sequence length="668" mass="77024">MEPKIIGVKVAGNIISELSEKIPTQIVALNELIKNAYDAFATEVSIFLDLSNGKLIIRDNGKGMNEEDVENLFHLSKSKKQYGKLVFDSDLKINRRIQGSKGLGFLSVFKFGSKVKWITAKNGIELTFSANKDDIVKLKDISEYEVSLERKEVEYKGTKIEIDVDISSYAIRSLLEYLKQDKNALKIVNSFYDESFKIKLEFGAKKETKNKESFLKASANSILYKIKYSSAEKIIKFFFRGKKIKEVEFILTGEYHLDINLNIYTFKYKRSDKSKISDLFCREKDDSLTPLVYINANLFSNYELFDPDVMRSVKSSKMLPQMIGYINIESDSEDIDFNSDRTNLVNNELTDKIKKDLRKLNISIQDVGSELKDKYINELEEEKKDDDDDGKDEDEDEDDGSKPRIKPASIDLAENFYRYPVPSPQLDLYKFIVSAINSKGEKIAHEDIRIFIDNQERTKSILESINVPCRLDVQYRYNDVETGKCIKNLILNFYEDKKEIKGDDRLRSLICLPNKTYLIKIQFLPSLITQINKLAEFGGDYREVIACSLRALFDISVFELRDFLSQNDKHKSLYDDLKNKKELIDCVKSIIYYVRSNNHIIEKIKGNMGSDFDSLKNKLVEMDFCNAVRKSHMGAHKSTKHITDKDIDDIADKASYFVAIVNELIYVV</sequence>
<gene>
    <name evidence="2" type="ORF">OFAG_02316</name>
</gene>
<evidence type="ECO:0000313" key="2">
    <source>
        <dbReference type="EMBL" id="EQM95092.1"/>
    </source>
</evidence>
<proteinExistence type="predicted"/>
<dbReference type="AlphaFoldDB" id="T5LPE2"/>
<keyword evidence="3" id="KW-1185">Reference proteome</keyword>
<dbReference type="EMBL" id="ACDP02000029">
    <property type="protein sequence ID" value="EQM95092.1"/>
    <property type="molecule type" value="Genomic_DNA"/>
</dbReference>
<dbReference type="Proteomes" id="UP000003973">
    <property type="component" value="Unassembled WGS sequence"/>
</dbReference>
<dbReference type="RefSeq" id="WP_020995273.1">
    <property type="nucleotide sequence ID" value="NZ_CABMNL010000001.1"/>
</dbReference>
<accession>T5LPE2</accession>
<protein>
    <recommendedName>
        <fullName evidence="4">ATP-binding protein</fullName>
    </recommendedName>
</protein>
<dbReference type="eggNOG" id="COG0326">
    <property type="taxonomic scope" value="Bacteria"/>
</dbReference>
<dbReference type="SUPFAM" id="SSF55874">
    <property type="entry name" value="ATPase domain of HSP90 chaperone/DNA topoisomerase II/histidine kinase"/>
    <property type="match status" value="1"/>
</dbReference>
<evidence type="ECO:0000313" key="3">
    <source>
        <dbReference type="Proteomes" id="UP000003973"/>
    </source>
</evidence>
<dbReference type="Gene3D" id="3.30.565.10">
    <property type="entry name" value="Histidine kinase-like ATPase, C-terminal domain"/>
    <property type="match status" value="1"/>
</dbReference>
<evidence type="ECO:0000256" key="1">
    <source>
        <dbReference type="SAM" id="MobiDB-lite"/>
    </source>
</evidence>
<evidence type="ECO:0008006" key="4">
    <source>
        <dbReference type="Google" id="ProtNLM"/>
    </source>
</evidence>
<comment type="caution">
    <text evidence="2">The sequence shown here is derived from an EMBL/GenBank/DDBJ whole genome shotgun (WGS) entry which is preliminary data.</text>
</comment>
<dbReference type="HOGENOM" id="CLU_398898_0_0_4"/>
<dbReference type="Pfam" id="PF13589">
    <property type="entry name" value="HATPase_c_3"/>
    <property type="match status" value="1"/>
</dbReference>
<dbReference type="InterPro" id="IPR036890">
    <property type="entry name" value="HATPase_C_sf"/>
</dbReference>
<organism evidence="2 3">
    <name type="scientific">Oxalobacter paraformigenes</name>
    <dbReference type="NCBI Taxonomy" id="556268"/>
    <lineage>
        <taxon>Bacteria</taxon>
        <taxon>Pseudomonadati</taxon>
        <taxon>Pseudomonadota</taxon>
        <taxon>Betaproteobacteria</taxon>
        <taxon>Burkholderiales</taxon>
        <taxon>Oxalobacteraceae</taxon>
        <taxon>Oxalobacter</taxon>
    </lineage>
</organism>
<feature type="region of interest" description="Disordered" evidence="1">
    <location>
        <begin position="380"/>
        <end position="406"/>
    </location>
</feature>
<name>T5LPE2_9BURK</name>
<reference evidence="2" key="1">
    <citation type="submission" date="2011-10" db="EMBL/GenBank/DDBJ databases">
        <title>The Genome Sequence of Oxalobacter formigenes HOxBLS.</title>
        <authorList>
            <consortium name="The Broad Institute Genome Sequencing Platform"/>
            <person name="Earl A."/>
            <person name="Ward D."/>
            <person name="Feldgarden M."/>
            <person name="Gevers D."/>
            <person name="Allison M.J."/>
            <person name="Humphrey S."/>
            <person name="Young S.K."/>
            <person name="Zeng Q."/>
            <person name="Gargeya S."/>
            <person name="Fitzgerald M."/>
            <person name="Haas B."/>
            <person name="Abouelleil A."/>
            <person name="Alvarado L."/>
            <person name="Arachchi H.M."/>
            <person name="Berlin A."/>
            <person name="Brown A."/>
            <person name="Chapman S.B."/>
            <person name="Chen Z."/>
            <person name="Dunbar C."/>
            <person name="Freedman E."/>
            <person name="Gearin G."/>
            <person name="Goldberg J."/>
            <person name="Griggs A."/>
            <person name="Gujja S."/>
            <person name="Heiman D."/>
            <person name="Howarth C."/>
            <person name="Larson L."/>
            <person name="Lui A."/>
            <person name="MacDonald P.J.P."/>
            <person name="Montmayeur A."/>
            <person name="Murphy C."/>
            <person name="Neiman D."/>
            <person name="Pearson M."/>
            <person name="Priest M."/>
            <person name="Roberts A."/>
            <person name="Saif S."/>
            <person name="Shea T."/>
            <person name="Shenoy N."/>
            <person name="Sisk P."/>
            <person name="Stolte C."/>
            <person name="Sykes S."/>
            <person name="Wortman J."/>
            <person name="Nusbaum C."/>
            <person name="Birren B."/>
        </authorList>
    </citation>
    <scope>NUCLEOTIDE SEQUENCE [LARGE SCALE GENOMIC DNA]</scope>
    <source>
        <strain evidence="2">HOxBLS</strain>
    </source>
</reference>